<reference evidence="1 2" key="1">
    <citation type="journal article" date="2023" name="Microorganisms">
        <title>Thiorhodovibrio frisius and Trv. litoralis spp. nov., Two Novel Members from a Clade of Fastidious Purple Sulfur Bacteria That Exhibit Unique Red-Shifted Light-Harvesting Capabilities.</title>
        <authorList>
            <person name="Methner A."/>
            <person name="Kuzyk S.B."/>
            <person name="Petersen J."/>
            <person name="Bauer S."/>
            <person name="Brinkmann H."/>
            <person name="Sichau K."/>
            <person name="Wanner G."/>
            <person name="Wolf J."/>
            <person name="Neumann-Schaal M."/>
            <person name="Henke P."/>
            <person name="Tank M."/>
            <person name="Sproer C."/>
            <person name="Bunk B."/>
            <person name="Overmann J."/>
        </authorList>
    </citation>
    <scope>NUCLEOTIDE SEQUENCE [LARGE SCALE GENOMIC DNA]</scope>
    <source>
        <strain evidence="1 2">DSM 6702</strain>
    </source>
</reference>
<protein>
    <submittedName>
        <fullName evidence="1">Uncharacterized protein</fullName>
    </submittedName>
</protein>
<dbReference type="Proteomes" id="UP001432180">
    <property type="component" value="Chromosome"/>
</dbReference>
<organism evidence="1 2">
    <name type="scientific">Thiorhodovibrio winogradskyi</name>
    <dbReference type="NCBI Taxonomy" id="77007"/>
    <lineage>
        <taxon>Bacteria</taxon>
        <taxon>Pseudomonadati</taxon>
        <taxon>Pseudomonadota</taxon>
        <taxon>Gammaproteobacteria</taxon>
        <taxon>Chromatiales</taxon>
        <taxon>Chromatiaceae</taxon>
        <taxon>Thiorhodovibrio</taxon>
    </lineage>
</organism>
<sequence length="36" mass="4294">MLEREKPEESWGSGFCRDDLLSYTDDQKLGARNWYP</sequence>
<proteinExistence type="predicted"/>
<evidence type="ECO:0000313" key="2">
    <source>
        <dbReference type="Proteomes" id="UP001432180"/>
    </source>
</evidence>
<dbReference type="EMBL" id="CP121472">
    <property type="protein sequence ID" value="WPL17781.1"/>
    <property type="molecule type" value="Genomic_DNA"/>
</dbReference>
<keyword evidence="2" id="KW-1185">Reference proteome</keyword>
<gene>
    <name evidence="1" type="ORF">Thiowin_02823</name>
</gene>
<evidence type="ECO:0000313" key="1">
    <source>
        <dbReference type="EMBL" id="WPL17781.1"/>
    </source>
</evidence>
<name>A0ABZ0S9S3_9GAMM</name>
<accession>A0ABZ0S9S3</accession>